<feature type="chain" id="PRO_5030851462" description="DUF5723 domain-containing protein" evidence="1">
    <location>
        <begin position="22"/>
        <end position="260"/>
    </location>
</feature>
<reference evidence="2" key="1">
    <citation type="journal article" date="2020" name="mSystems">
        <title>Genome- and Community-Level Interaction Insights into Carbon Utilization and Element Cycling Functions of Hydrothermarchaeota in Hydrothermal Sediment.</title>
        <authorList>
            <person name="Zhou Z."/>
            <person name="Liu Y."/>
            <person name="Xu W."/>
            <person name="Pan J."/>
            <person name="Luo Z.H."/>
            <person name="Li M."/>
        </authorList>
    </citation>
    <scope>NUCLEOTIDE SEQUENCE [LARGE SCALE GENOMIC DNA]</scope>
    <source>
        <strain evidence="2">HyVt-456</strain>
    </source>
</reference>
<gene>
    <name evidence="2" type="ORF">ENJ10_06620</name>
</gene>
<evidence type="ECO:0000313" key="2">
    <source>
        <dbReference type="EMBL" id="HED10343.1"/>
    </source>
</evidence>
<comment type="caution">
    <text evidence="2">The sequence shown here is derived from an EMBL/GenBank/DDBJ whole genome shotgun (WGS) entry which is preliminary data.</text>
</comment>
<dbReference type="AlphaFoldDB" id="A0A7V1LLS4"/>
<sequence>MKTLYIILAACGLMFAQNLNSVGLGYAGNYTVMSRGLDALDYNPANLAMFRRYANEINLVNTGLALGNSVFNLNSYNRFFTREGHGGTLSVAERVDLLTLFGNDGLGFDFKVQSRLFAFAAGHWGGSVSLTGQGKGAIVPGKPLEMLLFGSTVGEDFGFSEQDVLAAEAYSAIKSGLSYAYRIKLNREKTGFSYLAIGATFNYFAGLGYARTTQSEISVQRSAENADQFVSAASFAVQKADILSGKLAGSGFGMDLGITA</sequence>
<evidence type="ECO:0008006" key="3">
    <source>
        <dbReference type="Google" id="ProtNLM"/>
    </source>
</evidence>
<protein>
    <recommendedName>
        <fullName evidence="3">DUF5723 domain-containing protein</fullName>
    </recommendedName>
</protein>
<dbReference type="Proteomes" id="UP000886005">
    <property type="component" value="Unassembled WGS sequence"/>
</dbReference>
<keyword evidence="1" id="KW-0732">Signal</keyword>
<accession>A0A7V1LLS4</accession>
<evidence type="ECO:0000256" key="1">
    <source>
        <dbReference type="SAM" id="SignalP"/>
    </source>
</evidence>
<dbReference type="EMBL" id="DRLD01000179">
    <property type="protein sequence ID" value="HED10343.1"/>
    <property type="molecule type" value="Genomic_DNA"/>
</dbReference>
<feature type="non-terminal residue" evidence="2">
    <location>
        <position position="260"/>
    </location>
</feature>
<proteinExistence type="predicted"/>
<feature type="signal peptide" evidence="1">
    <location>
        <begin position="1"/>
        <end position="21"/>
    </location>
</feature>
<organism evidence="2">
    <name type="scientific">Caldithrix abyssi</name>
    <dbReference type="NCBI Taxonomy" id="187145"/>
    <lineage>
        <taxon>Bacteria</taxon>
        <taxon>Pseudomonadati</taxon>
        <taxon>Calditrichota</taxon>
        <taxon>Calditrichia</taxon>
        <taxon>Calditrichales</taxon>
        <taxon>Calditrichaceae</taxon>
        <taxon>Caldithrix</taxon>
    </lineage>
</organism>
<name>A0A7V1LLS4_CALAY</name>